<dbReference type="PROSITE" id="PS50016">
    <property type="entry name" value="ZF_PHD_2"/>
    <property type="match status" value="2"/>
</dbReference>
<evidence type="ECO:0000256" key="18">
    <source>
        <dbReference type="SAM" id="Coils"/>
    </source>
</evidence>
<dbReference type="GO" id="GO:0034647">
    <property type="term" value="F:histone H3K4me/H3K4me2/H3K4me3 demethylase activity"/>
    <property type="evidence" value="ECO:0007669"/>
    <property type="project" value="UniProtKB-EC"/>
</dbReference>
<dbReference type="CDD" id="cd15610">
    <property type="entry name" value="PHD3_KDM5A_like"/>
    <property type="match status" value="1"/>
</dbReference>
<dbReference type="PROSITE" id="PS51184">
    <property type="entry name" value="JMJC"/>
    <property type="match status" value="1"/>
</dbReference>
<dbReference type="PANTHER" id="PTHR10694:SF33">
    <property type="entry name" value="LYSINE-SPECIFIC DEMETHYLASE 5"/>
    <property type="match status" value="1"/>
</dbReference>
<evidence type="ECO:0000256" key="1">
    <source>
        <dbReference type="ARBA" id="ARBA00001954"/>
    </source>
</evidence>
<evidence type="ECO:0000256" key="9">
    <source>
        <dbReference type="ARBA" id="ARBA00022853"/>
    </source>
</evidence>
<evidence type="ECO:0000256" key="14">
    <source>
        <dbReference type="ARBA" id="ARBA00023163"/>
    </source>
</evidence>
<dbReference type="InterPro" id="IPR019787">
    <property type="entry name" value="Znf_PHD-finger"/>
</dbReference>
<feature type="compositionally biased region" description="Basic residues" evidence="19">
    <location>
        <begin position="1539"/>
        <end position="1549"/>
    </location>
</feature>
<keyword evidence="15" id="KW-0539">Nucleus</keyword>
<evidence type="ECO:0000256" key="11">
    <source>
        <dbReference type="ARBA" id="ARBA00023002"/>
    </source>
</evidence>
<dbReference type="GO" id="GO:0006355">
    <property type="term" value="P:regulation of DNA-templated transcription"/>
    <property type="evidence" value="ECO:0007669"/>
    <property type="project" value="TreeGrafter"/>
</dbReference>
<evidence type="ECO:0000313" key="24">
    <source>
        <dbReference type="EMBL" id="MAA19558.1"/>
    </source>
</evidence>
<dbReference type="Gene3D" id="1.10.150.60">
    <property type="entry name" value="ARID DNA-binding domain"/>
    <property type="match status" value="1"/>
</dbReference>
<dbReference type="CDD" id="cd15605">
    <property type="entry name" value="PHD1_Lid_like"/>
    <property type="match status" value="1"/>
</dbReference>
<feature type="compositionally biased region" description="Basic and acidic residues" evidence="19">
    <location>
        <begin position="1401"/>
        <end position="1413"/>
    </location>
</feature>
<feature type="compositionally biased region" description="Low complexity" evidence="19">
    <location>
        <begin position="1559"/>
        <end position="1580"/>
    </location>
</feature>
<evidence type="ECO:0000256" key="2">
    <source>
        <dbReference type="ARBA" id="ARBA00004123"/>
    </source>
</evidence>
<feature type="compositionally biased region" description="Polar residues" evidence="19">
    <location>
        <begin position="1426"/>
        <end position="1435"/>
    </location>
</feature>
<dbReference type="InterPro" id="IPR013637">
    <property type="entry name" value="Lys_sp_deMease-like_dom"/>
</dbReference>
<feature type="region of interest" description="Disordered" evidence="19">
    <location>
        <begin position="1"/>
        <end position="20"/>
    </location>
</feature>
<dbReference type="SUPFAM" id="SSF57903">
    <property type="entry name" value="FYVE/PHD zinc finger"/>
    <property type="match status" value="3"/>
</dbReference>
<dbReference type="InterPro" id="IPR001965">
    <property type="entry name" value="Znf_PHD"/>
</dbReference>
<evidence type="ECO:0000256" key="6">
    <source>
        <dbReference type="ARBA" id="ARBA00022737"/>
    </source>
</evidence>
<keyword evidence="12" id="KW-0408">Iron</keyword>
<keyword evidence="14" id="KW-0804">Transcription</keyword>
<dbReference type="InterPro" id="IPR036431">
    <property type="entry name" value="ARID_dom_sf"/>
</dbReference>
<feature type="region of interest" description="Disordered" evidence="19">
    <location>
        <begin position="1207"/>
        <end position="1229"/>
    </location>
</feature>
<dbReference type="SUPFAM" id="SSF51197">
    <property type="entry name" value="Clavaminate synthase-like"/>
    <property type="match status" value="1"/>
</dbReference>
<dbReference type="InterPro" id="IPR001606">
    <property type="entry name" value="ARID_dom"/>
</dbReference>
<reference evidence="24" key="1">
    <citation type="journal article" date="2017" name="Parasit. Vectors">
        <title>Sialotranscriptomics of Rhipicephalus zambeziensis reveals intricate expression profiles of secretory proteins and suggests tight temporal transcriptional regulation during blood-feeding.</title>
        <authorList>
            <person name="de Castro M.H."/>
            <person name="de Klerk D."/>
            <person name="Pienaar R."/>
            <person name="Rees D.J.G."/>
            <person name="Mans B.J."/>
        </authorList>
    </citation>
    <scope>NUCLEOTIDE SEQUENCE</scope>
    <source>
        <tissue evidence="24">Salivary glands</tissue>
    </source>
</reference>
<dbReference type="PROSITE" id="PS51183">
    <property type="entry name" value="JMJN"/>
    <property type="match status" value="1"/>
</dbReference>
<evidence type="ECO:0000256" key="16">
    <source>
        <dbReference type="ARBA" id="ARBA00048734"/>
    </source>
</evidence>
<dbReference type="FunFam" id="2.60.120.650:FF:000035">
    <property type="entry name" value="PHD transcription factor Rum1"/>
    <property type="match status" value="1"/>
</dbReference>
<dbReference type="SMART" id="SM00249">
    <property type="entry name" value="PHD"/>
    <property type="match status" value="3"/>
</dbReference>
<evidence type="ECO:0000259" key="23">
    <source>
        <dbReference type="PROSITE" id="PS51184"/>
    </source>
</evidence>
<dbReference type="SMART" id="SM00501">
    <property type="entry name" value="BRIGHT"/>
    <property type="match status" value="1"/>
</dbReference>
<feature type="region of interest" description="Disordered" evidence="19">
    <location>
        <begin position="1112"/>
        <end position="1137"/>
    </location>
</feature>
<evidence type="ECO:0000256" key="5">
    <source>
        <dbReference type="ARBA" id="ARBA00022723"/>
    </source>
</evidence>
<evidence type="ECO:0000256" key="19">
    <source>
        <dbReference type="SAM" id="MobiDB-lite"/>
    </source>
</evidence>
<dbReference type="PROSITE" id="PS51011">
    <property type="entry name" value="ARID"/>
    <property type="match status" value="1"/>
</dbReference>
<feature type="region of interest" description="Disordered" evidence="19">
    <location>
        <begin position="1496"/>
        <end position="1643"/>
    </location>
</feature>
<feature type="compositionally biased region" description="Polar residues" evidence="19">
    <location>
        <begin position="1697"/>
        <end position="1714"/>
    </location>
</feature>
<keyword evidence="7 17" id="KW-0863">Zinc-finger</keyword>
<dbReference type="SMART" id="SM01014">
    <property type="entry name" value="ARID"/>
    <property type="match status" value="1"/>
</dbReference>
<dbReference type="InterPro" id="IPR013083">
    <property type="entry name" value="Znf_RING/FYVE/PHD"/>
</dbReference>
<dbReference type="PROSITE" id="PS01359">
    <property type="entry name" value="ZF_PHD_1"/>
    <property type="match status" value="2"/>
</dbReference>
<comment type="similarity">
    <text evidence="3">Belongs to the JARID1 histone demethylase family.</text>
</comment>
<dbReference type="Gene3D" id="3.30.40.10">
    <property type="entry name" value="Zinc/RING finger domain, C3HC4 (zinc finger)"/>
    <property type="match status" value="3"/>
</dbReference>
<keyword evidence="11" id="KW-0560">Oxidoreductase</keyword>
<feature type="compositionally biased region" description="Gly residues" evidence="19">
    <location>
        <begin position="1215"/>
        <end position="1226"/>
    </location>
</feature>
<dbReference type="Pfam" id="PF21323">
    <property type="entry name" value="KDM5_C-hel"/>
    <property type="match status" value="1"/>
</dbReference>
<dbReference type="FunFam" id="3.30.40.10:FF:000023">
    <property type="entry name" value="Lysine (K)-specific demethylase 5A"/>
    <property type="match status" value="1"/>
</dbReference>
<feature type="compositionally biased region" description="Polar residues" evidence="19">
    <location>
        <begin position="920"/>
        <end position="931"/>
    </location>
</feature>
<evidence type="ECO:0000256" key="13">
    <source>
        <dbReference type="ARBA" id="ARBA00023015"/>
    </source>
</evidence>
<evidence type="ECO:0000259" key="20">
    <source>
        <dbReference type="PROSITE" id="PS50016"/>
    </source>
</evidence>
<dbReference type="SUPFAM" id="SSF46774">
    <property type="entry name" value="ARID-like"/>
    <property type="match status" value="1"/>
</dbReference>
<dbReference type="InterPro" id="IPR004198">
    <property type="entry name" value="Znf_C5HC2"/>
</dbReference>
<dbReference type="Pfam" id="PF02375">
    <property type="entry name" value="JmjN"/>
    <property type="match status" value="1"/>
</dbReference>
<accession>A0A224YPN0</accession>
<evidence type="ECO:0000256" key="7">
    <source>
        <dbReference type="ARBA" id="ARBA00022771"/>
    </source>
</evidence>
<sequence length="1762" mass="196156">MTNPDGEFVPPPEAPVFEPTPEEFKDPMAYIAKIRPIAEQTGICKIRPPPDWQPPFAVDVENFKFTPRVQRLNELEATTRIKLNFLDQIAKFWDLQGSRLKIPNIEKKALDLYNLYRFVHDEGGMEQVCRDRKWAKVASRMGYAPMRTVGSLLRQHYERILYPYDVFQSGANLGDINLSEDSEDCDKKDRDYVPHGIPSRQAIKPPHDRSARRSKRHGKEPAECLDIVADDDVDYTTNNELRKLQFYGAGPKMPGYCPKGSGSADEMKDECCELKEERKPKPIEQIVCHTCGRGDDEESMLLCDGCDDSYHTFCLLPPLPEIPRGDWRCPRCVAAEVRKPQEAFGFEQARREYTLQDFGEMADKFKSSYFSMPVHMISTETVEKEFWRIVAAVDEDVTVEYGADLHSVEHGSGFPTKNSDLLPGDEVSQQHEEENEYMNCGWNLNNLPVVDGSVLRHINADISGMKIPWMYVGMCFATFCWHNEDHWSYSINYLHWGEPKTWYGVPGGKAEVFEDAMRCAAPELFQAQPDLLHQLVTIMNPNILQASGVPIYRTDQNAGEFVITFPRSYHAGFNQGYNFAEAVNFAPADWLPIGRVCVSHYSMLRRFCVFSHDELVCKMAANPEHLDISLAASTYQDMLKMVETEREQRRCLLEWGISDAEREAFELLPDDERQCDYCKTTCFLSAVTCSCNGSKLVCIPHRDHLCDCPPSNHCLRYRYTLDELPVMLHRLKVRAESFDNWAIKVKAALEATEDEDKLELSELKELVQEAEEKRFPPTELLQSLTKAVQESEKTSSVAQQLLSKKVRTRNRQSQDAKYTSRLTLEELQVFYEQLSKLPCVIKESAMIRDLVDRVVDFQSSARDLLTLDEMGESWRLEKLLEAGLNLDMDLPEIPQLKQKVQQAQWLEEVQATLLPRPRAQSETQPEAQAQQVERDPPTLEELRRLLEAGVTIPPHPVSERALAELQGLLTASERWEERAKTCLQAQPRQTLAACEALAEEGVAIPVHLPSLAALKDAIRRAKEWGARAEALQGSESKYPYIETLENLLQRGRPIPVCLEQLPQLESQVAAAKAWKERTARTFLKKNSAYSLLEVLSPRRDIGIYQVTARGKKKRLRDGPPLPDKEEPPEIKTEDTKDPAIVVAAFKESVAQELESMKQLRAHNLRKRLEDTGQARYCTCHNLFGGHMLQCELCKDWFHASCVPTPKARGAAKSGNSGGGSSPGGAAGSSSPGSSVFSVASAKESKFLCPACLRSRRPRLETILSLLVSLQKLPVRLPEGEALQCLTERAMSWQDRARQALATDELAAALAKLSVLSQKMVEQAAREKTEKIISAELLRAASKPELQPHLQSVAQSAFGGLRAQEKNGSGSDVEAASVPEDAVPTVAAEQEVSLSQDGPEDGDVKPTVEDEKQPPCDSYSSMEHAYSTASKNSAVCNPSPRKHARKSPLVPRQVESPVLELSAGAKTRLEALLTEGDLLEVSLDETGHIWRILQATKPPRDPLSPFEAFPEFEDYTEASKRPDKRTKKRKVEQAEATAKPRPKPKLQKRTPTKDEAGNPSTSAGQGASGAADSSTTKAASGVKKVSRGAADTGKQPERKVRPIKKLRREDSGSGGAASSDKVVKRRRVAHRPQNASSSAETADVADDVCSAPDCVQPQGEAVNWVQCDGGCEQWFHLLCVGLSMNEVKDSEDYYCPQCSQPDVKSTSRSGQQDVSGNGELPELPDEMADSASPAAAEAEDSNGAAVSSISEPPTGAALVTAAV</sequence>
<keyword evidence="24" id="KW-0489">Methyltransferase</keyword>
<dbReference type="GO" id="GO:0008270">
    <property type="term" value="F:zinc ion binding"/>
    <property type="evidence" value="ECO:0007669"/>
    <property type="project" value="UniProtKB-KW"/>
</dbReference>
<comment type="catalytic activity">
    <reaction evidence="16">
        <text>N(6),N(6),N(6)-trimethyl-L-lysyl(4)-[histone H3] + 3 2-oxoglutarate + 3 O2 = L-lysyl(4)-[histone H3] + 3 formaldehyde + 3 succinate + 3 CO2</text>
        <dbReference type="Rhea" id="RHEA:60208"/>
        <dbReference type="Rhea" id="RHEA-COMP:15537"/>
        <dbReference type="Rhea" id="RHEA-COMP:15547"/>
        <dbReference type="ChEBI" id="CHEBI:15379"/>
        <dbReference type="ChEBI" id="CHEBI:16526"/>
        <dbReference type="ChEBI" id="CHEBI:16810"/>
        <dbReference type="ChEBI" id="CHEBI:16842"/>
        <dbReference type="ChEBI" id="CHEBI:29969"/>
        <dbReference type="ChEBI" id="CHEBI:30031"/>
        <dbReference type="ChEBI" id="CHEBI:61961"/>
        <dbReference type="EC" id="1.14.11.67"/>
    </reaction>
</comment>
<keyword evidence="6" id="KW-0677">Repeat</keyword>
<organism evidence="24">
    <name type="scientific">Rhipicephalus zambeziensis</name>
    <dbReference type="NCBI Taxonomy" id="60191"/>
    <lineage>
        <taxon>Eukaryota</taxon>
        <taxon>Metazoa</taxon>
        <taxon>Ecdysozoa</taxon>
        <taxon>Arthropoda</taxon>
        <taxon>Chelicerata</taxon>
        <taxon>Arachnida</taxon>
        <taxon>Acari</taxon>
        <taxon>Parasitiformes</taxon>
        <taxon>Ixodida</taxon>
        <taxon>Ixodoidea</taxon>
        <taxon>Ixodidae</taxon>
        <taxon>Rhipicephalinae</taxon>
        <taxon>Rhipicephalus</taxon>
        <taxon>Rhipicephalus</taxon>
    </lineage>
</organism>
<dbReference type="CDD" id="cd15606">
    <property type="entry name" value="PHD2_KDM5A"/>
    <property type="match status" value="1"/>
</dbReference>
<feature type="region of interest" description="Disordered" evidence="19">
    <location>
        <begin position="916"/>
        <end position="937"/>
    </location>
</feature>
<evidence type="ECO:0000256" key="12">
    <source>
        <dbReference type="ARBA" id="ARBA00023004"/>
    </source>
</evidence>
<evidence type="ECO:0000256" key="15">
    <source>
        <dbReference type="ARBA" id="ARBA00023242"/>
    </source>
</evidence>
<dbReference type="GO" id="GO:0032259">
    <property type="term" value="P:methylation"/>
    <property type="evidence" value="ECO:0007669"/>
    <property type="project" value="UniProtKB-KW"/>
</dbReference>
<feature type="region of interest" description="Disordered" evidence="19">
    <location>
        <begin position="197"/>
        <end position="220"/>
    </location>
</feature>
<proteinExistence type="inferred from homology"/>
<dbReference type="CDD" id="cd16864">
    <property type="entry name" value="ARID_JARID"/>
    <property type="match status" value="1"/>
</dbReference>
<keyword evidence="8" id="KW-0862">Zinc</keyword>
<keyword evidence="10" id="KW-0223">Dioxygenase</keyword>
<evidence type="ECO:0000256" key="3">
    <source>
        <dbReference type="ARBA" id="ARBA00006801"/>
    </source>
</evidence>
<feature type="domain" description="JmjC" evidence="23">
    <location>
        <begin position="436"/>
        <end position="602"/>
    </location>
</feature>
<keyword evidence="5" id="KW-0479">Metal-binding</keyword>
<feature type="region of interest" description="Disordered" evidence="19">
    <location>
        <begin position="1387"/>
        <end position="1450"/>
    </location>
</feature>
<dbReference type="SMART" id="SM00545">
    <property type="entry name" value="JmjN"/>
    <property type="match status" value="1"/>
</dbReference>
<feature type="coiled-coil region" evidence="18">
    <location>
        <begin position="746"/>
        <end position="773"/>
    </location>
</feature>
<dbReference type="Gene3D" id="2.60.120.650">
    <property type="entry name" value="Cupin"/>
    <property type="match status" value="1"/>
</dbReference>
<evidence type="ECO:0000256" key="17">
    <source>
        <dbReference type="PROSITE-ProRule" id="PRU00146"/>
    </source>
</evidence>
<evidence type="ECO:0000256" key="8">
    <source>
        <dbReference type="ARBA" id="ARBA00022833"/>
    </source>
</evidence>
<evidence type="ECO:0000259" key="21">
    <source>
        <dbReference type="PROSITE" id="PS51011"/>
    </source>
</evidence>
<evidence type="ECO:0000256" key="10">
    <source>
        <dbReference type="ARBA" id="ARBA00022964"/>
    </source>
</evidence>
<dbReference type="InterPro" id="IPR011011">
    <property type="entry name" value="Znf_FYVE_PHD"/>
</dbReference>
<feature type="domain" description="PHD-type" evidence="20">
    <location>
        <begin position="1645"/>
        <end position="1700"/>
    </location>
</feature>
<comment type="subcellular location">
    <subcellularLocation>
        <location evidence="2">Nucleus</location>
    </subcellularLocation>
</comment>
<dbReference type="GO" id="GO:0000785">
    <property type="term" value="C:chromatin"/>
    <property type="evidence" value="ECO:0007669"/>
    <property type="project" value="TreeGrafter"/>
</dbReference>
<feature type="compositionally biased region" description="Basic and acidic residues" evidence="19">
    <location>
        <begin position="1122"/>
        <end position="1137"/>
    </location>
</feature>
<keyword evidence="9" id="KW-0156">Chromatin regulator</keyword>
<keyword evidence="13" id="KW-0805">Transcription regulation</keyword>
<dbReference type="SMART" id="SM00558">
    <property type="entry name" value="JmjC"/>
    <property type="match status" value="1"/>
</dbReference>
<dbReference type="FunFam" id="1.10.150.60:FF:000001">
    <property type="entry name" value="Putative lysine-specific demethylase 5b"/>
    <property type="match status" value="1"/>
</dbReference>
<keyword evidence="18" id="KW-0175">Coiled coil</keyword>
<dbReference type="Pfam" id="PF08429">
    <property type="entry name" value="PLU-1"/>
    <property type="match status" value="1"/>
</dbReference>
<dbReference type="InterPro" id="IPR048615">
    <property type="entry name" value="KDM5_C-hel"/>
</dbReference>
<dbReference type="Pfam" id="PF01388">
    <property type="entry name" value="ARID"/>
    <property type="match status" value="1"/>
</dbReference>
<keyword evidence="24" id="KW-0808">Transferase</keyword>
<dbReference type="Pfam" id="PF02928">
    <property type="entry name" value="zf-C5HC2"/>
    <property type="match status" value="1"/>
</dbReference>
<dbReference type="GO" id="GO:0008168">
    <property type="term" value="F:methyltransferase activity"/>
    <property type="evidence" value="ECO:0007669"/>
    <property type="project" value="UniProtKB-KW"/>
</dbReference>
<feature type="domain" description="ARID" evidence="21">
    <location>
        <begin position="79"/>
        <end position="169"/>
    </location>
</feature>
<dbReference type="GO" id="GO:0005654">
    <property type="term" value="C:nucleoplasm"/>
    <property type="evidence" value="ECO:0007669"/>
    <property type="project" value="UniProtKB-ARBA"/>
</dbReference>
<feature type="region of interest" description="Disordered" evidence="19">
    <location>
        <begin position="1697"/>
        <end position="1762"/>
    </location>
</feature>
<feature type="domain" description="JmjN" evidence="22">
    <location>
        <begin position="14"/>
        <end position="55"/>
    </location>
</feature>
<feature type="domain" description="PHD-type" evidence="20">
    <location>
        <begin position="285"/>
        <end position="335"/>
    </location>
</feature>
<evidence type="ECO:0000256" key="4">
    <source>
        <dbReference type="ARBA" id="ARBA00012902"/>
    </source>
</evidence>
<protein>
    <recommendedName>
        <fullName evidence="4">[histone H3]-trimethyl-L-lysine(4) demethylase</fullName>
        <ecNumber evidence="4">1.14.11.67</ecNumber>
    </recommendedName>
</protein>
<name>A0A224YPN0_9ACAR</name>
<dbReference type="InterPro" id="IPR003349">
    <property type="entry name" value="JmjN"/>
</dbReference>
<dbReference type="PANTHER" id="PTHR10694">
    <property type="entry name" value="LYSINE-SPECIFIC DEMETHYLASE"/>
    <property type="match status" value="1"/>
</dbReference>
<dbReference type="EC" id="1.14.11.67" evidence="4"/>
<dbReference type="Pfam" id="PF00628">
    <property type="entry name" value="PHD"/>
    <property type="match status" value="2"/>
</dbReference>
<dbReference type="InterPro" id="IPR047970">
    <property type="entry name" value="KDM5A_PHD2"/>
</dbReference>
<dbReference type="GO" id="GO:0003677">
    <property type="term" value="F:DNA binding"/>
    <property type="evidence" value="ECO:0007669"/>
    <property type="project" value="InterPro"/>
</dbReference>
<dbReference type="InterPro" id="IPR019786">
    <property type="entry name" value="Zinc_finger_PHD-type_CS"/>
</dbReference>
<dbReference type="Pfam" id="PF02373">
    <property type="entry name" value="JmjC"/>
    <property type="match status" value="1"/>
</dbReference>
<comment type="cofactor">
    <cofactor evidence="1">
        <name>Fe(2+)</name>
        <dbReference type="ChEBI" id="CHEBI:29033"/>
    </cofactor>
</comment>
<dbReference type="EMBL" id="GFPF01008412">
    <property type="protein sequence ID" value="MAA19558.1"/>
    <property type="molecule type" value="Transcribed_RNA"/>
</dbReference>
<dbReference type="InterPro" id="IPR003347">
    <property type="entry name" value="JmjC_dom"/>
</dbReference>
<evidence type="ECO:0000259" key="22">
    <source>
        <dbReference type="PROSITE" id="PS51183"/>
    </source>
</evidence>